<accession>A0A9X3S189</accession>
<evidence type="ECO:0000313" key="1">
    <source>
        <dbReference type="EMBL" id="MDA0163125.1"/>
    </source>
</evidence>
<proteinExistence type="predicted"/>
<gene>
    <name evidence="1" type="ORF">OM076_22820</name>
</gene>
<name>A0A9X3S189_9ACTN</name>
<evidence type="ECO:0000313" key="2">
    <source>
        <dbReference type="Proteomes" id="UP001149140"/>
    </source>
</evidence>
<keyword evidence="2" id="KW-1185">Reference proteome</keyword>
<reference evidence="1" key="1">
    <citation type="submission" date="2022-10" db="EMBL/GenBank/DDBJ databases">
        <title>The WGS of Solirubrobacter ginsenosidimutans DSM 21036.</title>
        <authorList>
            <person name="Jiang Z."/>
        </authorList>
    </citation>
    <scope>NUCLEOTIDE SEQUENCE</scope>
    <source>
        <strain evidence="1">DSM 21036</strain>
    </source>
</reference>
<comment type="caution">
    <text evidence="1">The sequence shown here is derived from an EMBL/GenBank/DDBJ whole genome shotgun (WGS) entry which is preliminary data.</text>
</comment>
<dbReference type="Proteomes" id="UP001149140">
    <property type="component" value="Unassembled WGS sequence"/>
</dbReference>
<dbReference type="InterPro" id="IPR035437">
    <property type="entry name" value="SNase_OB-fold_sf"/>
</dbReference>
<organism evidence="1 2">
    <name type="scientific">Solirubrobacter ginsenosidimutans</name>
    <dbReference type="NCBI Taxonomy" id="490573"/>
    <lineage>
        <taxon>Bacteria</taxon>
        <taxon>Bacillati</taxon>
        <taxon>Actinomycetota</taxon>
        <taxon>Thermoleophilia</taxon>
        <taxon>Solirubrobacterales</taxon>
        <taxon>Solirubrobacteraceae</taxon>
        <taxon>Solirubrobacter</taxon>
    </lineage>
</organism>
<protein>
    <submittedName>
        <fullName evidence="1">Thermonuclease family protein</fullName>
    </submittedName>
</protein>
<dbReference type="Gene3D" id="2.40.50.90">
    <property type="match status" value="1"/>
</dbReference>
<dbReference type="AlphaFoldDB" id="A0A9X3S189"/>
<dbReference type="EMBL" id="JAPDOD010000022">
    <property type="protein sequence ID" value="MDA0163125.1"/>
    <property type="molecule type" value="Genomic_DNA"/>
</dbReference>
<dbReference type="RefSeq" id="WP_270042366.1">
    <property type="nucleotide sequence ID" value="NZ_JAPDOD010000022.1"/>
</dbReference>
<sequence length="233" mass="24711">MQLRLDGIDTPETHYNGLAQPLGEPARDELLAWCGFSEVRWNADQVVASQPASIPAAVLTRMADVNGRPIALLLVGEGLPTDGASVAVDDALVARTANFALAASGAAYPTVYGTTPEPVRAALLAPAREAHAAGRGVWAVDASGGFELRSQASIGPAGALILPKLFRRCSDYLKAGMSGETLIEWLRRRQTGRNAQDDPVVVGGKTVRLSDLLRQDGRRISLTVSPLDMVFLD</sequence>
<dbReference type="SUPFAM" id="SSF50199">
    <property type="entry name" value="Staphylococcal nuclease"/>
    <property type="match status" value="1"/>
</dbReference>